<dbReference type="EMBL" id="KE344393">
    <property type="protein sequence ID" value="EXB60105.1"/>
    <property type="molecule type" value="Genomic_DNA"/>
</dbReference>
<dbReference type="PROSITE" id="PS51319">
    <property type="entry name" value="TFIIS_N"/>
    <property type="match status" value="1"/>
</dbReference>
<keyword evidence="4" id="KW-1185">Reference proteome</keyword>
<comment type="subcellular location">
    <subcellularLocation>
        <location evidence="1">Nucleus</location>
    </subcellularLocation>
</comment>
<reference evidence="4" key="1">
    <citation type="submission" date="2013-01" db="EMBL/GenBank/DDBJ databases">
        <title>Draft Genome Sequence of a Mulberry Tree, Morus notabilis C.K. Schneid.</title>
        <authorList>
            <person name="He N."/>
            <person name="Zhao S."/>
        </authorList>
    </citation>
    <scope>NUCLEOTIDE SEQUENCE</scope>
</reference>
<proteinExistence type="predicted"/>
<dbReference type="Proteomes" id="UP000030645">
    <property type="component" value="Unassembled WGS sequence"/>
</dbReference>
<dbReference type="InterPro" id="IPR017923">
    <property type="entry name" value="TFIIS_N"/>
</dbReference>
<evidence type="ECO:0000313" key="3">
    <source>
        <dbReference type="EMBL" id="EXB60105.1"/>
    </source>
</evidence>
<evidence type="ECO:0000259" key="2">
    <source>
        <dbReference type="PROSITE" id="PS51319"/>
    </source>
</evidence>
<gene>
    <name evidence="3" type="ORF">L484_013370</name>
</gene>
<accession>W9QZ79</accession>
<sequence>MAQSMVKQWRQIVDAQKPCLRLEKSLLVAAINNTFVLYLGFGEGRNYRVASLGGWVGSQGSSRRRK</sequence>
<dbReference type="GO" id="GO:0005634">
    <property type="term" value="C:nucleus"/>
    <property type="evidence" value="ECO:0007669"/>
    <property type="project" value="UniProtKB-SubCell"/>
</dbReference>
<organism evidence="3 4">
    <name type="scientific">Morus notabilis</name>
    <dbReference type="NCBI Taxonomy" id="981085"/>
    <lineage>
        <taxon>Eukaryota</taxon>
        <taxon>Viridiplantae</taxon>
        <taxon>Streptophyta</taxon>
        <taxon>Embryophyta</taxon>
        <taxon>Tracheophyta</taxon>
        <taxon>Spermatophyta</taxon>
        <taxon>Magnoliopsida</taxon>
        <taxon>eudicotyledons</taxon>
        <taxon>Gunneridae</taxon>
        <taxon>Pentapetalae</taxon>
        <taxon>rosids</taxon>
        <taxon>fabids</taxon>
        <taxon>Rosales</taxon>
        <taxon>Moraceae</taxon>
        <taxon>Moreae</taxon>
        <taxon>Morus</taxon>
    </lineage>
</organism>
<protein>
    <recommendedName>
        <fullName evidence="2">TFIIS N-terminal domain-containing protein</fullName>
    </recommendedName>
</protein>
<name>W9QZ79_9ROSA</name>
<dbReference type="AlphaFoldDB" id="W9QZ79"/>
<keyword evidence="1" id="KW-0539">Nucleus</keyword>
<evidence type="ECO:0000256" key="1">
    <source>
        <dbReference type="PROSITE-ProRule" id="PRU00649"/>
    </source>
</evidence>
<evidence type="ECO:0000313" key="4">
    <source>
        <dbReference type="Proteomes" id="UP000030645"/>
    </source>
</evidence>
<feature type="domain" description="TFIIS N-terminal" evidence="2">
    <location>
        <begin position="1"/>
        <end position="16"/>
    </location>
</feature>